<gene>
    <name evidence="1" type="ORF">VXJ25_07990</name>
</gene>
<dbReference type="RefSeq" id="WP_278590595.1">
    <property type="nucleotide sequence ID" value="NZ_JAZGJQ010000009.1"/>
</dbReference>
<protein>
    <submittedName>
        <fullName evidence="1">Uncharacterized protein</fullName>
    </submittedName>
</protein>
<comment type="caution">
    <text evidence="1">The sequence shown here is derived from an EMBL/GenBank/DDBJ whole genome shotgun (WGS) entry which is preliminary data.</text>
</comment>
<proteinExistence type="predicted"/>
<reference evidence="1 2" key="1">
    <citation type="submission" date="2024-01" db="EMBL/GenBank/DDBJ databases">
        <title>Description of Olsenella sp. nov., isolated from pig feces.</title>
        <authorList>
            <person name="Chang Y.-H."/>
        </authorList>
    </citation>
    <scope>NUCLEOTIDE SEQUENCE [LARGE SCALE GENOMIC DNA]</scope>
    <source>
        <strain evidence="1 2">YH-ols2223</strain>
    </source>
</reference>
<name>A0ABU7RBD6_9ACTN</name>
<evidence type="ECO:0000313" key="1">
    <source>
        <dbReference type="EMBL" id="MEE6147917.1"/>
    </source>
</evidence>
<evidence type="ECO:0000313" key="2">
    <source>
        <dbReference type="Proteomes" id="UP001332931"/>
    </source>
</evidence>
<dbReference type="Proteomes" id="UP001332931">
    <property type="component" value="Unassembled WGS sequence"/>
</dbReference>
<keyword evidence="2" id="KW-1185">Reference proteome</keyword>
<organism evidence="1 2">
    <name type="scientific">Olsenella absiana</name>
    <dbReference type="NCBI Taxonomy" id="3115222"/>
    <lineage>
        <taxon>Bacteria</taxon>
        <taxon>Bacillati</taxon>
        <taxon>Actinomycetota</taxon>
        <taxon>Coriobacteriia</taxon>
        <taxon>Coriobacteriales</taxon>
        <taxon>Atopobiaceae</taxon>
        <taxon>Olsenella</taxon>
    </lineage>
</organism>
<accession>A0ABU7RBD6</accession>
<sequence length="69" mass="7736">MDMMQNTDSTLKDLVFEEVAEEDFFADYTGGCSGKRSDCCTRVCTRDGYVASEEEWGKFLAVEGGVIQY</sequence>
<dbReference type="EMBL" id="JAZGJQ010000009">
    <property type="protein sequence ID" value="MEE6147917.1"/>
    <property type="molecule type" value="Genomic_DNA"/>
</dbReference>